<evidence type="ECO:0000256" key="2">
    <source>
        <dbReference type="SAM" id="Phobius"/>
    </source>
</evidence>
<sequence length="107" mass="11590">MSTGRPHRGTPHPQQTVASGSANHRWLSSGFILLGGWLLGAVFVRLALDWSDSQPYEGAVTEARYIVIAVLALGIGVGATIAAVVIWRKGHRRRSRSEGRQDKPSAF</sequence>
<feature type="region of interest" description="Disordered" evidence="1">
    <location>
        <begin position="1"/>
        <end position="21"/>
    </location>
</feature>
<name>A0AAX2S9W8_KOCRH</name>
<feature type="transmembrane region" description="Helical" evidence="2">
    <location>
        <begin position="26"/>
        <end position="46"/>
    </location>
</feature>
<organism evidence="3 4">
    <name type="scientific">Kocuria rhizophila</name>
    <dbReference type="NCBI Taxonomy" id="72000"/>
    <lineage>
        <taxon>Bacteria</taxon>
        <taxon>Bacillati</taxon>
        <taxon>Actinomycetota</taxon>
        <taxon>Actinomycetes</taxon>
        <taxon>Micrococcales</taxon>
        <taxon>Micrococcaceae</taxon>
        <taxon>Kocuria</taxon>
    </lineage>
</organism>
<dbReference type="Proteomes" id="UP000298017">
    <property type="component" value="Unassembled WGS sequence"/>
</dbReference>
<protein>
    <recommendedName>
        <fullName evidence="5">DUF2530 domain-containing protein</fullName>
    </recommendedName>
</protein>
<gene>
    <name evidence="3" type="ORF">E4P33_10030</name>
</gene>
<evidence type="ECO:0000313" key="3">
    <source>
        <dbReference type="EMBL" id="TFH99866.1"/>
    </source>
</evidence>
<evidence type="ECO:0000313" key="4">
    <source>
        <dbReference type="Proteomes" id="UP000298017"/>
    </source>
</evidence>
<feature type="compositionally biased region" description="Polar residues" evidence="1">
    <location>
        <begin position="12"/>
        <end position="21"/>
    </location>
</feature>
<dbReference type="RefSeq" id="WP_135010816.1">
    <property type="nucleotide sequence ID" value="NZ_JAYEXM010000005.1"/>
</dbReference>
<reference evidence="3 4" key="1">
    <citation type="submission" date="2019-03" db="EMBL/GenBank/DDBJ databases">
        <title>Genome Sequencing and Assembly of Various Microbes Isolated from Alder Root Nodule.</title>
        <authorList>
            <person name="Swanson E."/>
            <person name="Sevigny J.L."/>
            <person name="Pesce C."/>
            <person name="Davis I."/>
            <person name="Kleiner V."/>
            <person name="Tisa L."/>
        </authorList>
    </citation>
    <scope>NUCLEOTIDE SEQUENCE [LARGE SCALE GENOMIC DNA]</scope>
    <source>
        <strain evidence="3 4">4R-31</strain>
    </source>
</reference>
<proteinExistence type="predicted"/>
<accession>A0AAX2S9W8</accession>
<comment type="caution">
    <text evidence="3">The sequence shown here is derived from an EMBL/GenBank/DDBJ whole genome shotgun (WGS) entry which is preliminary data.</text>
</comment>
<evidence type="ECO:0000256" key="1">
    <source>
        <dbReference type="SAM" id="MobiDB-lite"/>
    </source>
</evidence>
<evidence type="ECO:0008006" key="5">
    <source>
        <dbReference type="Google" id="ProtNLM"/>
    </source>
</evidence>
<keyword evidence="2" id="KW-0812">Transmembrane</keyword>
<dbReference type="AlphaFoldDB" id="A0AAX2S9W8"/>
<keyword evidence="2" id="KW-1133">Transmembrane helix</keyword>
<feature type="compositionally biased region" description="Basic residues" evidence="1">
    <location>
        <begin position="1"/>
        <end position="10"/>
    </location>
</feature>
<keyword evidence="4" id="KW-1185">Reference proteome</keyword>
<keyword evidence="2" id="KW-0472">Membrane</keyword>
<dbReference type="EMBL" id="SPNK01000012">
    <property type="protein sequence ID" value="TFH99866.1"/>
    <property type="molecule type" value="Genomic_DNA"/>
</dbReference>
<feature type="transmembrane region" description="Helical" evidence="2">
    <location>
        <begin position="66"/>
        <end position="87"/>
    </location>
</feature>